<reference evidence="10 11" key="1">
    <citation type="journal article" date="2021" name="Sci. Rep.">
        <title>The distribution of antibiotic resistance genes in chicken gut microbiota commensals.</title>
        <authorList>
            <person name="Juricova H."/>
            <person name="Matiasovicova J."/>
            <person name="Kubasova T."/>
            <person name="Cejkova D."/>
            <person name="Rychlik I."/>
        </authorList>
    </citation>
    <scope>NUCLEOTIDE SEQUENCE [LARGE SCALE GENOMIC DNA]</scope>
    <source>
        <strain evidence="10 11">An564</strain>
    </source>
</reference>
<dbReference type="SUPFAM" id="SSF89550">
    <property type="entry name" value="PHP domain-like"/>
    <property type="match status" value="1"/>
</dbReference>
<comment type="caution">
    <text evidence="10">The sequence shown here is derived from an EMBL/GenBank/DDBJ whole genome shotgun (WGS) entry which is preliminary data.</text>
</comment>
<keyword evidence="4 8" id="KW-0028">Amino-acid biosynthesis</keyword>
<evidence type="ECO:0000313" key="11">
    <source>
        <dbReference type="Proteomes" id="UP000724149"/>
    </source>
</evidence>
<keyword evidence="11" id="KW-1185">Reference proteome</keyword>
<gene>
    <name evidence="10" type="ORF">H9X81_09915</name>
</gene>
<evidence type="ECO:0000256" key="2">
    <source>
        <dbReference type="ARBA" id="ARBA00009152"/>
    </source>
</evidence>
<dbReference type="RefSeq" id="WP_204721611.1">
    <property type="nucleotide sequence ID" value="NZ_JACSNR010000009.1"/>
</dbReference>
<evidence type="ECO:0000256" key="6">
    <source>
        <dbReference type="ARBA" id="ARBA00023102"/>
    </source>
</evidence>
<keyword evidence="6 8" id="KW-0368">Histidine biosynthesis</keyword>
<accession>A0ABS2GND3</accession>
<evidence type="ECO:0000256" key="4">
    <source>
        <dbReference type="ARBA" id="ARBA00022605"/>
    </source>
</evidence>
<protein>
    <recommendedName>
        <fullName evidence="3 8">Histidinol-phosphatase</fullName>
        <shortName evidence="8">HolPase</shortName>
        <ecNumber evidence="3 8">3.1.3.15</ecNumber>
    </recommendedName>
</protein>
<dbReference type="Gene3D" id="3.20.20.140">
    <property type="entry name" value="Metal-dependent hydrolases"/>
    <property type="match status" value="1"/>
</dbReference>
<organism evidence="10 11">
    <name type="scientific">Hydrogenoanaerobacterium saccharovorans</name>
    <dbReference type="NCBI Taxonomy" id="474960"/>
    <lineage>
        <taxon>Bacteria</taxon>
        <taxon>Bacillati</taxon>
        <taxon>Bacillota</taxon>
        <taxon>Clostridia</taxon>
        <taxon>Eubacteriales</taxon>
        <taxon>Oscillospiraceae</taxon>
        <taxon>Hydrogenoanaerobacterium</taxon>
    </lineage>
</organism>
<dbReference type="PANTHER" id="PTHR21039">
    <property type="entry name" value="HISTIDINOL PHOSPHATASE-RELATED"/>
    <property type="match status" value="1"/>
</dbReference>
<keyword evidence="5 8" id="KW-0378">Hydrolase</keyword>
<comment type="catalytic activity">
    <reaction evidence="7 8">
        <text>L-histidinol phosphate + H2O = L-histidinol + phosphate</text>
        <dbReference type="Rhea" id="RHEA:14465"/>
        <dbReference type="ChEBI" id="CHEBI:15377"/>
        <dbReference type="ChEBI" id="CHEBI:43474"/>
        <dbReference type="ChEBI" id="CHEBI:57699"/>
        <dbReference type="ChEBI" id="CHEBI:57980"/>
        <dbReference type="EC" id="3.1.3.15"/>
    </reaction>
</comment>
<evidence type="ECO:0000256" key="5">
    <source>
        <dbReference type="ARBA" id="ARBA00022801"/>
    </source>
</evidence>
<evidence type="ECO:0000256" key="8">
    <source>
        <dbReference type="RuleBase" id="RU366003"/>
    </source>
</evidence>
<feature type="domain" description="PHP" evidence="9">
    <location>
        <begin position="5"/>
        <end position="185"/>
    </location>
</feature>
<proteinExistence type="inferred from homology"/>
<dbReference type="InterPro" id="IPR004013">
    <property type="entry name" value="PHP_dom"/>
</dbReference>
<comment type="similarity">
    <text evidence="2 8">Belongs to the PHP hydrolase family. HisK subfamily.</text>
</comment>
<dbReference type="NCBIfam" id="TIGR01856">
    <property type="entry name" value="hisJ_fam"/>
    <property type="match status" value="1"/>
</dbReference>
<dbReference type="InterPro" id="IPR010140">
    <property type="entry name" value="Histidinol_P_phosphatase_HisJ"/>
</dbReference>
<evidence type="ECO:0000256" key="7">
    <source>
        <dbReference type="ARBA" id="ARBA00049158"/>
    </source>
</evidence>
<dbReference type="EMBL" id="JACSNR010000009">
    <property type="protein sequence ID" value="MBM6924000.1"/>
    <property type="molecule type" value="Genomic_DNA"/>
</dbReference>
<evidence type="ECO:0000256" key="3">
    <source>
        <dbReference type="ARBA" id="ARBA00013085"/>
    </source>
</evidence>
<evidence type="ECO:0000256" key="1">
    <source>
        <dbReference type="ARBA" id="ARBA00004970"/>
    </source>
</evidence>
<sequence>MIANYHTHTRWCRHATGEIEDYIQEAVRKGLRAVAITEHVPHSQNFDPRRMQWEEFPAYNAELDRLIEKYQDQIHVIKGFECEYYPFSLENYKMFRDQYGYKLLILGHHTNKDRTADNFARKGEAEMKQYADEVIEGLRTGLFTFLAHPDVPFCGYTGSADFALEQMGRIFAVCEELGIPVEINANGYRDKRAYPDRRVWELSRQYKLTWLINSDAHEVAHLCDEAGVGGTEAFARELGIPVTEWFDW</sequence>
<dbReference type="PANTHER" id="PTHR21039:SF0">
    <property type="entry name" value="HISTIDINOL-PHOSPHATASE"/>
    <property type="match status" value="1"/>
</dbReference>
<comment type="pathway">
    <text evidence="1 8">Amino-acid biosynthesis; L-histidine biosynthesis; L-histidine from 5-phospho-alpha-D-ribose 1-diphosphate: step 8/9.</text>
</comment>
<dbReference type="InterPro" id="IPR016195">
    <property type="entry name" value="Pol/histidinol_Pase-like"/>
</dbReference>
<evidence type="ECO:0000259" key="9">
    <source>
        <dbReference type="Pfam" id="PF02811"/>
    </source>
</evidence>
<name>A0ABS2GND3_9FIRM</name>
<dbReference type="Pfam" id="PF02811">
    <property type="entry name" value="PHP"/>
    <property type="match status" value="1"/>
</dbReference>
<evidence type="ECO:0000313" key="10">
    <source>
        <dbReference type="EMBL" id="MBM6924000.1"/>
    </source>
</evidence>
<dbReference type="EC" id="3.1.3.15" evidence="3 8"/>
<dbReference type="Proteomes" id="UP000724149">
    <property type="component" value="Unassembled WGS sequence"/>
</dbReference>